<dbReference type="EMBL" id="KB491959">
    <property type="protein sequence ID" value="EMP41450.1"/>
    <property type="molecule type" value="Genomic_DNA"/>
</dbReference>
<evidence type="ECO:0000313" key="3">
    <source>
        <dbReference type="Proteomes" id="UP000031443"/>
    </source>
</evidence>
<feature type="compositionally biased region" description="Basic residues" evidence="1">
    <location>
        <begin position="294"/>
        <end position="304"/>
    </location>
</feature>
<reference evidence="3" key="1">
    <citation type="journal article" date="2013" name="Nat. Genet.">
        <title>The draft genomes of soft-shell turtle and green sea turtle yield insights into the development and evolution of the turtle-specific body plan.</title>
        <authorList>
            <person name="Wang Z."/>
            <person name="Pascual-Anaya J."/>
            <person name="Zadissa A."/>
            <person name="Li W."/>
            <person name="Niimura Y."/>
            <person name="Huang Z."/>
            <person name="Li C."/>
            <person name="White S."/>
            <person name="Xiong Z."/>
            <person name="Fang D."/>
            <person name="Wang B."/>
            <person name="Ming Y."/>
            <person name="Chen Y."/>
            <person name="Zheng Y."/>
            <person name="Kuraku S."/>
            <person name="Pignatelli M."/>
            <person name="Herrero J."/>
            <person name="Beal K."/>
            <person name="Nozawa M."/>
            <person name="Li Q."/>
            <person name="Wang J."/>
            <person name="Zhang H."/>
            <person name="Yu L."/>
            <person name="Shigenobu S."/>
            <person name="Wang J."/>
            <person name="Liu J."/>
            <person name="Flicek P."/>
            <person name="Searle S."/>
            <person name="Wang J."/>
            <person name="Kuratani S."/>
            <person name="Yin Y."/>
            <person name="Aken B."/>
            <person name="Zhang G."/>
            <person name="Irie N."/>
        </authorList>
    </citation>
    <scope>NUCLEOTIDE SEQUENCE [LARGE SCALE GENOMIC DNA]</scope>
</reference>
<feature type="region of interest" description="Disordered" evidence="1">
    <location>
        <begin position="275"/>
        <end position="326"/>
    </location>
</feature>
<evidence type="ECO:0000256" key="1">
    <source>
        <dbReference type="SAM" id="MobiDB-lite"/>
    </source>
</evidence>
<organism evidence="2 3">
    <name type="scientific">Chelonia mydas</name>
    <name type="common">Green sea-turtle</name>
    <name type="synonym">Chelonia agassizi</name>
    <dbReference type="NCBI Taxonomy" id="8469"/>
    <lineage>
        <taxon>Eukaryota</taxon>
        <taxon>Metazoa</taxon>
        <taxon>Chordata</taxon>
        <taxon>Craniata</taxon>
        <taxon>Vertebrata</taxon>
        <taxon>Euteleostomi</taxon>
        <taxon>Archelosauria</taxon>
        <taxon>Testudinata</taxon>
        <taxon>Testudines</taxon>
        <taxon>Cryptodira</taxon>
        <taxon>Durocryptodira</taxon>
        <taxon>Americhelydia</taxon>
        <taxon>Chelonioidea</taxon>
        <taxon>Cheloniidae</taxon>
        <taxon>Chelonia</taxon>
    </lineage>
</organism>
<evidence type="ECO:0000313" key="2">
    <source>
        <dbReference type="EMBL" id="EMP41450.1"/>
    </source>
</evidence>
<dbReference type="Gene3D" id="1.10.287.3160">
    <property type="match status" value="1"/>
</dbReference>
<sequence>MLCPWQRFGHRQCQPHGPEASCRWDLRSCLRSHLLSRSLVPVSVEGMFPMPFTAQQPLRAESMWITLDADQTVWLGSGWDSWHHSCPKSKYRRNRGRHSLWLTNLSTRQGQGQPALTPKNKLSETELFRKEDLFIFELPVTSGKPSGSDDLGQYEFNLWGSLPKFEDSLQERDRKEFKALVEEGAAATTVSLQAASYAVDTAARSMASAVSMGRASWLLFSGLSSEVQSSMQDLPFDRRALFAEETDTRFHGMRDSCMILQILGLYVPALAKPKFKPQQTPTQDALPKYEAAHKKQRDYKRRPQRQAWPAPQPGSSKGKQAGKRRF</sequence>
<dbReference type="Proteomes" id="UP000031443">
    <property type="component" value="Unassembled WGS sequence"/>
</dbReference>
<dbReference type="AlphaFoldDB" id="M7C000"/>
<protein>
    <submittedName>
        <fullName evidence="2">Uncharacterized protein</fullName>
    </submittedName>
</protein>
<gene>
    <name evidence="2" type="ORF">UY3_01316</name>
</gene>
<name>M7C000_CHEMY</name>
<accession>M7C000</accession>
<keyword evidence="3" id="KW-1185">Reference proteome</keyword>
<proteinExistence type="predicted"/>